<keyword evidence="1" id="KW-0547">Nucleotide-binding</keyword>
<dbReference type="VEuPathDB" id="ToxoDB:LOC34617507"/>
<dbReference type="GO" id="GO:0005634">
    <property type="term" value="C:nucleus"/>
    <property type="evidence" value="ECO:0007669"/>
    <property type="project" value="TreeGrafter"/>
</dbReference>
<gene>
    <name evidence="4" type="ORF">cyc_00311</name>
</gene>
<protein>
    <submittedName>
        <fullName evidence="4">Thyroid hormone receptor</fullName>
    </submittedName>
</protein>
<dbReference type="SUPFAM" id="SSF52540">
    <property type="entry name" value="P-loop containing nucleoside triphosphate hydrolases"/>
    <property type="match status" value="1"/>
</dbReference>
<organism evidence="4 5">
    <name type="scientific">Cyclospora cayetanensis</name>
    <dbReference type="NCBI Taxonomy" id="88456"/>
    <lineage>
        <taxon>Eukaryota</taxon>
        <taxon>Sar</taxon>
        <taxon>Alveolata</taxon>
        <taxon>Apicomplexa</taxon>
        <taxon>Conoidasida</taxon>
        <taxon>Coccidia</taxon>
        <taxon>Eucoccidiorida</taxon>
        <taxon>Eimeriorina</taxon>
        <taxon>Eimeriidae</taxon>
        <taxon>Cyclospora</taxon>
    </lineage>
</organism>
<dbReference type="EMBL" id="JROU02001281">
    <property type="protein sequence ID" value="OEH76935.1"/>
    <property type="molecule type" value="Genomic_DNA"/>
</dbReference>
<feature type="domain" description="ATPase AAA-type core" evidence="3">
    <location>
        <begin position="246"/>
        <end position="313"/>
    </location>
</feature>
<sequence length="345" mass="37964">MEVAASAAERSQATLPNGTVQLGSEQRKIELCCEVQLNTAAQAELQVIHEAVTAWLASSGLTVALGRHDPQLLEIPLLERACSSIRIEQALHRSSMMQVQLPGDTRHKRSYTAFMGKCKTSLESNPVVLPYCQVHMTVLPYVLHVGAEEAGMPEAGDEGRAYAFNKWVLPNIEFESLWENLHFDEAIKEILLEYTSAALLFADKNVDPKASTAHGNITLLNFMCHATVKLITWNRVLLLHGPPGSDEVESLSASRAAAASNEPSDSVRVVNALLTQIDMFSRFPNALVLTTSNLAGNCDAAFIDRADLKLYIPSPSPHCRRKILLDCTKELMKDAEGYKLLRLDD</sequence>
<dbReference type="GO" id="GO:0005694">
    <property type="term" value="C:chromosome"/>
    <property type="evidence" value="ECO:0007669"/>
    <property type="project" value="TreeGrafter"/>
</dbReference>
<dbReference type="PANTHER" id="PTHR45991">
    <property type="entry name" value="PACHYTENE CHECKPOINT PROTEIN 2"/>
    <property type="match status" value="1"/>
</dbReference>
<dbReference type="GO" id="GO:0005524">
    <property type="term" value="F:ATP binding"/>
    <property type="evidence" value="ECO:0007669"/>
    <property type="project" value="UniProtKB-KW"/>
</dbReference>
<keyword evidence="4" id="KW-0675">Receptor</keyword>
<keyword evidence="5" id="KW-1185">Reference proteome</keyword>
<dbReference type="GO" id="GO:0051598">
    <property type="term" value="P:meiotic recombination checkpoint signaling"/>
    <property type="evidence" value="ECO:0007669"/>
    <property type="project" value="TreeGrafter"/>
</dbReference>
<comment type="caution">
    <text evidence="4">The sequence shown here is derived from an EMBL/GenBank/DDBJ whole genome shotgun (WGS) entry which is preliminary data.</text>
</comment>
<dbReference type="Gene3D" id="3.40.50.300">
    <property type="entry name" value="P-loop containing nucleotide triphosphate hydrolases"/>
    <property type="match status" value="1"/>
</dbReference>
<evidence type="ECO:0000259" key="3">
    <source>
        <dbReference type="Pfam" id="PF00004"/>
    </source>
</evidence>
<name>A0A1D3D0I1_9EIME</name>
<proteinExistence type="predicted"/>
<dbReference type="VEuPathDB" id="ToxoDB:cyc_00311"/>
<dbReference type="AlphaFoldDB" id="A0A1D3D0I1"/>
<dbReference type="InterPro" id="IPR044539">
    <property type="entry name" value="Pch2-like"/>
</dbReference>
<evidence type="ECO:0000313" key="4">
    <source>
        <dbReference type="EMBL" id="OEH76935.1"/>
    </source>
</evidence>
<evidence type="ECO:0000313" key="5">
    <source>
        <dbReference type="Proteomes" id="UP000095192"/>
    </source>
</evidence>
<evidence type="ECO:0000256" key="1">
    <source>
        <dbReference type="ARBA" id="ARBA00022741"/>
    </source>
</evidence>
<dbReference type="InParanoid" id="A0A1D3D0I1"/>
<keyword evidence="2" id="KW-0067">ATP-binding</keyword>
<reference evidence="4 5" key="1">
    <citation type="journal article" date="2016" name="BMC Genomics">
        <title>Comparative genomics reveals Cyclospora cayetanensis possesses coccidia-like metabolism and invasion components but unique surface antigens.</title>
        <authorList>
            <person name="Liu S."/>
            <person name="Wang L."/>
            <person name="Zheng H."/>
            <person name="Xu Z."/>
            <person name="Roellig D.M."/>
            <person name="Li N."/>
            <person name="Frace M.A."/>
            <person name="Tang K."/>
            <person name="Arrowood M.J."/>
            <person name="Moss D.M."/>
            <person name="Zhang L."/>
            <person name="Feng Y."/>
            <person name="Xiao L."/>
        </authorList>
    </citation>
    <scope>NUCLEOTIDE SEQUENCE [LARGE SCALE GENOMIC DNA]</scope>
    <source>
        <strain evidence="4 5">CHN_HEN01</strain>
    </source>
</reference>
<dbReference type="InterPro" id="IPR027417">
    <property type="entry name" value="P-loop_NTPase"/>
</dbReference>
<dbReference type="Pfam" id="PF00004">
    <property type="entry name" value="AAA"/>
    <property type="match status" value="1"/>
</dbReference>
<accession>A0A1D3D0I1</accession>
<dbReference type="PANTHER" id="PTHR45991:SF1">
    <property type="entry name" value="PACHYTENE CHECKPOINT PROTEIN 2 HOMOLOG"/>
    <property type="match status" value="1"/>
</dbReference>
<evidence type="ECO:0000256" key="2">
    <source>
        <dbReference type="ARBA" id="ARBA00022840"/>
    </source>
</evidence>
<dbReference type="InterPro" id="IPR003959">
    <property type="entry name" value="ATPase_AAA_core"/>
</dbReference>
<dbReference type="GO" id="GO:0007131">
    <property type="term" value="P:reciprocal meiotic recombination"/>
    <property type="evidence" value="ECO:0007669"/>
    <property type="project" value="TreeGrafter"/>
</dbReference>
<dbReference type="Proteomes" id="UP000095192">
    <property type="component" value="Unassembled WGS sequence"/>
</dbReference>
<dbReference type="FunCoup" id="A0A1D3D0I1">
    <property type="interactions" value="39"/>
</dbReference>
<dbReference type="GO" id="GO:0016887">
    <property type="term" value="F:ATP hydrolysis activity"/>
    <property type="evidence" value="ECO:0007669"/>
    <property type="project" value="InterPro"/>
</dbReference>